<dbReference type="Gene3D" id="1.10.10.10">
    <property type="entry name" value="Winged helix-like DNA-binding domain superfamily/Winged helix DNA-binding domain"/>
    <property type="match status" value="1"/>
</dbReference>
<organism evidence="1">
    <name type="scientific">marine sediment metagenome</name>
    <dbReference type="NCBI Taxonomy" id="412755"/>
    <lineage>
        <taxon>unclassified sequences</taxon>
        <taxon>metagenomes</taxon>
        <taxon>ecological metagenomes</taxon>
    </lineage>
</organism>
<reference evidence="1" key="1">
    <citation type="journal article" date="2014" name="Front. Microbiol.">
        <title>High frequency of phylogenetically diverse reductive dehalogenase-homologous genes in deep subseafloor sedimentary metagenomes.</title>
        <authorList>
            <person name="Kawai M."/>
            <person name="Futagami T."/>
            <person name="Toyoda A."/>
            <person name="Takaki Y."/>
            <person name="Nishi S."/>
            <person name="Hori S."/>
            <person name="Arai W."/>
            <person name="Tsubouchi T."/>
            <person name="Morono Y."/>
            <person name="Uchiyama I."/>
            <person name="Ito T."/>
            <person name="Fujiyama A."/>
            <person name="Inagaki F."/>
            <person name="Takami H."/>
        </authorList>
    </citation>
    <scope>NUCLEOTIDE SEQUENCE</scope>
    <source>
        <strain evidence="1">Expedition CK06-06</strain>
    </source>
</reference>
<sequence length="92" mass="10067">STGSDGRCAMMGMEMQIVRIVSEQGRADVPSVARSMGVSPEYVAPRIQSLVEYGYLRDVGNGVYTLKQRGTKALFPFAGRKRGPREPVANYP</sequence>
<dbReference type="InterPro" id="IPR036388">
    <property type="entry name" value="WH-like_DNA-bd_sf"/>
</dbReference>
<evidence type="ECO:0000313" key="1">
    <source>
        <dbReference type="EMBL" id="GAG49653.1"/>
    </source>
</evidence>
<protein>
    <recommendedName>
        <fullName evidence="2">HTH iclR-type domain-containing protein</fullName>
    </recommendedName>
</protein>
<dbReference type="EMBL" id="BARS01051892">
    <property type="protein sequence ID" value="GAG49653.1"/>
    <property type="molecule type" value="Genomic_DNA"/>
</dbReference>
<accession>X0YMC9</accession>
<dbReference type="AlphaFoldDB" id="X0YMC9"/>
<name>X0YMC9_9ZZZZ</name>
<comment type="caution">
    <text evidence="1">The sequence shown here is derived from an EMBL/GenBank/DDBJ whole genome shotgun (WGS) entry which is preliminary data.</text>
</comment>
<gene>
    <name evidence="1" type="ORF">S01H1_77226</name>
</gene>
<evidence type="ECO:0008006" key="2">
    <source>
        <dbReference type="Google" id="ProtNLM"/>
    </source>
</evidence>
<feature type="non-terminal residue" evidence="1">
    <location>
        <position position="1"/>
    </location>
</feature>
<dbReference type="InterPro" id="IPR036390">
    <property type="entry name" value="WH_DNA-bd_sf"/>
</dbReference>
<proteinExistence type="predicted"/>
<dbReference type="SUPFAM" id="SSF46785">
    <property type="entry name" value="Winged helix' DNA-binding domain"/>
    <property type="match status" value="1"/>
</dbReference>